<proteinExistence type="predicted"/>
<accession>A0A6L2PGL5</accession>
<dbReference type="Proteomes" id="UP000502823">
    <property type="component" value="Unassembled WGS sequence"/>
</dbReference>
<reference evidence="2" key="1">
    <citation type="submission" date="2020-01" db="EMBL/GenBank/DDBJ databases">
        <title>Draft genome sequence of the Termite Coptotermes fromosanus.</title>
        <authorList>
            <person name="Itakura S."/>
            <person name="Yosikawa Y."/>
            <person name="Umezawa K."/>
        </authorList>
    </citation>
    <scope>NUCLEOTIDE SEQUENCE [LARGE SCALE GENOMIC DNA]</scope>
</reference>
<gene>
    <name evidence="1" type="ORF">Cfor_03193</name>
</gene>
<dbReference type="InParanoid" id="A0A6L2PGL5"/>
<dbReference type="AlphaFoldDB" id="A0A6L2PGL5"/>
<protein>
    <submittedName>
        <fullName evidence="1">Uncharacterized protein</fullName>
    </submittedName>
</protein>
<dbReference type="OrthoDB" id="410044at2759"/>
<name>A0A6L2PGL5_COPFO</name>
<dbReference type="EMBL" id="BLKM01000325">
    <property type="protein sequence ID" value="GFG31614.1"/>
    <property type="molecule type" value="Genomic_DNA"/>
</dbReference>
<sequence length="121" mass="12767">MEGCSSPLVVKFADTQKEKDQKRLQQMQANLWNLAGVNMGPQYLAGDSHSCLAPTSLQLLQQIQASQSAAAAASATANGQPATAGLSALSTMQQQLLVQQQLQAAQNSAGLCEWIIGLEPE</sequence>
<evidence type="ECO:0000313" key="2">
    <source>
        <dbReference type="Proteomes" id="UP000502823"/>
    </source>
</evidence>
<keyword evidence="2" id="KW-1185">Reference proteome</keyword>
<organism evidence="1 2">
    <name type="scientific">Coptotermes formosanus</name>
    <name type="common">Formosan subterranean termite</name>
    <dbReference type="NCBI Taxonomy" id="36987"/>
    <lineage>
        <taxon>Eukaryota</taxon>
        <taxon>Metazoa</taxon>
        <taxon>Ecdysozoa</taxon>
        <taxon>Arthropoda</taxon>
        <taxon>Hexapoda</taxon>
        <taxon>Insecta</taxon>
        <taxon>Pterygota</taxon>
        <taxon>Neoptera</taxon>
        <taxon>Polyneoptera</taxon>
        <taxon>Dictyoptera</taxon>
        <taxon>Blattodea</taxon>
        <taxon>Blattoidea</taxon>
        <taxon>Termitoidae</taxon>
        <taxon>Rhinotermitidae</taxon>
        <taxon>Coptotermes</taxon>
    </lineage>
</organism>
<evidence type="ECO:0000313" key="1">
    <source>
        <dbReference type="EMBL" id="GFG31614.1"/>
    </source>
</evidence>
<comment type="caution">
    <text evidence="1">The sequence shown here is derived from an EMBL/GenBank/DDBJ whole genome shotgun (WGS) entry which is preliminary data.</text>
</comment>